<reference evidence="1" key="1">
    <citation type="submission" date="2020-10" db="EMBL/GenBank/DDBJ databases">
        <title>Taxonomic study of unclassified bacteria belonging to the class Ktedonobacteria.</title>
        <authorList>
            <person name="Yabe S."/>
            <person name="Wang C.M."/>
            <person name="Zheng Y."/>
            <person name="Sakai Y."/>
            <person name="Cavaletti L."/>
            <person name="Monciardini P."/>
            <person name="Donadio S."/>
        </authorList>
    </citation>
    <scope>NUCLEOTIDE SEQUENCE</scope>
    <source>
        <strain evidence="1">ID150040</strain>
    </source>
</reference>
<dbReference type="SUPFAM" id="SSF57997">
    <property type="entry name" value="Tropomyosin"/>
    <property type="match status" value="1"/>
</dbReference>
<name>A0A8J3IZY4_9CHLR</name>
<dbReference type="EMBL" id="BNJK01000002">
    <property type="protein sequence ID" value="GHO98331.1"/>
    <property type="molecule type" value="Genomic_DNA"/>
</dbReference>
<gene>
    <name evidence="1" type="ORF">KSF_083790</name>
</gene>
<dbReference type="RefSeq" id="WP_220209085.1">
    <property type="nucleotide sequence ID" value="NZ_BNJK01000002.1"/>
</dbReference>
<dbReference type="Gene3D" id="1.20.5.170">
    <property type="match status" value="1"/>
</dbReference>
<keyword evidence="2" id="KW-1185">Reference proteome</keyword>
<sequence>MTTHNKHTDGLASDDAAMKQEVISKIDDSNRSLTMMRSVVFGLEAEIQEIKSQGKNTHKQLGNVNVRLNGLDTQLDRISTRLNSTDTRLNRLDGHLSRMDTRLYSVDTHLHSLDALVEQQERDNKGIKNYFCSLEQRCDGLEKKLDLILELLTSGEIAKQHGE</sequence>
<protein>
    <submittedName>
        <fullName evidence="1">Uncharacterized protein</fullName>
    </submittedName>
</protein>
<dbReference type="AlphaFoldDB" id="A0A8J3IZY4"/>
<organism evidence="1 2">
    <name type="scientific">Reticulibacter mediterranei</name>
    <dbReference type="NCBI Taxonomy" id="2778369"/>
    <lineage>
        <taxon>Bacteria</taxon>
        <taxon>Bacillati</taxon>
        <taxon>Chloroflexota</taxon>
        <taxon>Ktedonobacteria</taxon>
        <taxon>Ktedonobacterales</taxon>
        <taxon>Reticulibacteraceae</taxon>
        <taxon>Reticulibacter</taxon>
    </lineage>
</organism>
<proteinExistence type="predicted"/>
<evidence type="ECO:0000313" key="1">
    <source>
        <dbReference type="EMBL" id="GHO98331.1"/>
    </source>
</evidence>
<comment type="caution">
    <text evidence="1">The sequence shown here is derived from an EMBL/GenBank/DDBJ whole genome shotgun (WGS) entry which is preliminary data.</text>
</comment>
<accession>A0A8J3IZY4</accession>
<dbReference type="Proteomes" id="UP000597444">
    <property type="component" value="Unassembled WGS sequence"/>
</dbReference>
<evidence type="ECO:0000313" key="2">
    <source>
        <dbReference type="Proteomes" id="UP000597444"/>
    </source>
</evidence>